<feature type="chain" id="PRO_5037457607" evidence="3">
    <location>
        <begin position="30"/>
        <end position="603"/>
    </location>
</feature>
<dbReference type="CDD" id="cd08023">
    <property type="entry name" value="GH16_laminarinase_like"/>
    <property type="match status" value="1"/>
</dbReference>
<accession>A0A927F4S5</accession>
<dbReference type="GO" id="GO:0005975">
    <property type="term" value="P:carbohydrate metabolic process"/>
    <property type="evidence" value="ECO:0007669"/>
    <property type="project" value="InterPro"/>
</dbReference>
<keyword evidence="3" id="KW-0732">Signal</keyword>
<dbReference type="InterPro" id="IPR003305">
    <property type="entry name" value="CenC_carb-bd"/>
</dbReference>
<dbReference type="InterPro" id="IPR013320">
    <property type="entry name" value="ConA-like_dom_sf"/>
</dbReference>
<dbReference type="PANTHER" id="PTHR10963">
    <property type="entry name" value="GLYCOSYL HYDROLASE-RELATED"/>
    <property type="match status" value="1"/>
</dbReference>
<dbReference type="SUPFAM" id="SSF49785">
    <property type="entry name" value="Galactose-binding domain-like"/>
    <property type="match status" value="1"/>
</dbReference>
<evidence type="ECO:0000256" key="1">
    <source>
        <dbReference type="ARBA" id="ARBA00006865"/>
    </source>
</evidence>
<dbReference type="Gene3D" id="2.60.120.200">
    <property type="match status" value="1"/>
</dbReference>
<dbReference type="InterPro" id="IPR050546">
    <property type="entry name" value="Glycosyl_Hydrlase_16"/>
</dbReference>
<dbReference type="InterPro" id="IPR044060">
    <property type="entry name" value="Bacterial_rp_domain"/>
</dbReference>
<dbReference type="Pfam" id="PF02018">
    <property type="entry name" value="CBM_4_9"/>
    <property type="match status" value="1"/>
</dbReference>
<dbReference type="PROSITE" id="PS51762">
    <property type="entry name" value="GH16_2"/>
    <property type="match status" value="1"/>
</dbReference>
<dbReference type="GO" id="GO:0004553">
    <property type="term" value="F:hydrolase activity, hydrolyzing O-glycosyl compounds"/>
    <property type="evidence" value="ECO:0007669"/>
    <property type="project" value="InterPro"/>
</dbReference>
<dbReference type="Gene3D" id="2.60.120.260">
    <property type="entry name" value="Galactose-binding domain-like"/>
    <property type="match status" value="1"/>
</dbReference>
<evidence type="ECO:0000256" key="2">
    <source>
        <dbReference type="ARBA" id="ARBA00022801"/>
    </source>
</evidence>
<keyword evidence="6" id="KW-1185">Reference proteome</keyword>
<name>A0A927F4S5_9BACT</name>
<dbReference type="AlphaFoldDB" id="A0A927F4S5"/>
<feature type="signal peptide" evidence="3">
    <location>
        <begin position="1"/>
        <end position="29"/>
    </location>
</feature>
<evidence type="ECO:0000256" key="3">
    <source>
        <dbReference type="SAM" id="SignalP"/>
    </source>
</evidence>
<comment type="caution">
    <text evidence="5">The sequence shown here is derived from an EMBL/GenBank/DDBJ whole genome shotgun (WGS) entry which is preliminary data.</text>
</comment>
<dbReference type="RefSeq" id="WP_191615533.1">
    <property type="nucleotide sequence ID" value="NZ_JACYFG010000006.1"/>
</dbReference>
<reference evidence="5" key="1">
    <citation type="submission" date="2020-09" db="EMBL/GenBank/DDBJ databases">
        <title>Pelagicoccus enzymogenes sp. nov. with an EPS production, isolated from marine sediment.</title>
        <authorList>
            <person name="Feng X."/>
        </authorList>
    </citation>
    <scope>NUCLEOTIDE SEQUENCE</scope>
    <source>
        <strain evidence="5">NFK12</strain>
    </source>
</reference>
<evidence type="ECO:0000313" key="5">
    <source>
        <dbReference type="EMBL" id="MBD5778389.1"/>
    </source>
</evidence>
<dbReference type="PANTHER" id="PTHR10963:SF55">
    <property type="entry name" value="GLYCOSIDE HYDROLASE FAMILY 16 PROTEIN"/>
    <property type="match status" value="1"/>
</dbReference>
<comment type="similarity">
    <text evidence="1">Belongs to the glycosyl hydrolase 16 family.</text>
</comment>
<feature type="domain" description="GH16" evidence="4">
    <location>
        <begin position="29"/>
        <end position="272"/>
    </location>
</feature>
<sequence length="603" mass="67266">MKLSKQLLRALAPCGAALLSLSFPSSARASEGWQLVWSDEFEGDGSPNLQWWDFEEGYLRNNELQYYTKKRLENCRKENGMLVIEARRDHFDGHAVTSASLTSRRSASWTYGRFEVRAQLAAGRGTWPAIWMLGDNIGEVGWPHCGEIDIMEFVGYDPDTVHGTVHTTAYNHIQNTARGGSTVRDDLTQSMHVYAVEWEPHEIRFYVDDELYYTFENDQLGNDSTWPFHRPQHLKLNLAIGGDWGGSQGVDPAIYPTQFLIDYVRVYQRHEQGPYTLKIDSTGPGTVRIEPEKESYAPGETVTLIADPDIGMRLGKWKNVQVDRSLKTELRLDRSLEIHADFLDPSSMLQNTDFSNGTSNWYSYVDANAAADIAVNAEKQATVTVSNAGSAAWHVQLGQGGFALENGHRYRLTFQAKSVSGSPKLVAAIAQNASPYATYQSSSIDLSPTLQEHAFSFTHTQSSESNARVEFRLGSSAGQVAINQVRLVNLDESPLTAYEQWKQQHGIRPLADDRDPDQDLRPNLLEYLLNTSPHSPNPFQPVALVSKINGQLILAPNFDANSKDESISVALQRSANLVDWEDGASSTLPFSRLKIMAPPPIQD</sequence>
<dbReference type="InterPro" id="IPR000757">
    <property type="entry name" value="Beta-glucanase-like"/>
</dbReference>
<dbReference type="Pfam" id="PF00722">
    <property type="entry name" value="Glyco_hydro_16"/>
    <property type="match status" value="1"/>
</dbReference>
<keyword evidence="2" id="KW-0378">Hydrolase</keyword>
<dbReference type="Proteomes" id="UP000622317">
    <property type="component" value="Unassembled WGS sequence"/>
</dbReference>
<gene>
    <name evidence="5" type="ORF">IEN85_02710</name>
</gene>
<organism evidence="5 6">
    <name type="scientific">Pelagicoccus enzymogenes</name>
    <dbReference type="NCBI Taxonomy" id="2773457"/>
    <lineage>
        <taxon>Bacteria</taxon>
        <taxon>Pseudomonadati</taxon>
        <taxon>Verrucomicrobiota</taxon>
        <taxon>Opitutia</taxon>
        <taxon>Puniceicoccales</taxon>
        <taxon>Pelagicoccaceae</taxon>
        <taxon>Pelagicoccus</taxon>
    </lineage>
</organism>
<dbReference type="SUPFAM" id="SSF49899">
    <property type="entry name" value="Concanavalin A-like lectins/glucanases"/>
    <property type="match status" value="1"/>
</dbReference>
<dbReference type="EMBL" id="JACYFG010000006">
    <property type="protein sequence ID" value="MBD5778389.1"/>
    <property type="molecule type" value="Genomic_DNA"/>
</dbReference>
<evidence type="ECO:0000313" key="6">
    <source>
        <dbReference type="Proteomes" id="UP000622317"/>
    </source>
</evidence>
<proteinExistence type="inferred from homology"/>
<dbReference type="Pfam" id="PF18998">
    <property type="entry name" value="Flg_new_2"/>
    <property type="match status" value="1"/>
</dbReference>
<protein>
    <submittedName>
        <fullName evidence="5">Family 16 glycosylhydrolase</fullName>
    </submittedName>
</protein>
<evidence type="ECO:0000259" key="4">
    <source>
        <dbReference type="PROSITE" id="PS51762"/>
    </source>
</evidence>
<dbReference type="InterPro" id="IPR008979">
    <property type="entry name" value="Galactose-bd-like_sf"/>
</dbReference>